<evidence type="ECO:0000256" key="2">
    <source>
        <dbReference type="SAM" id="SignalP"/>
    </source>
</evidence>
<protein>
    <recommendedName>
        <fullName evidence="5">Killer toxin Kp4 domain-containing protein</fullName>
    </recommendedName>
</protein>
<dbReference type="RefSeq" id="XP_033379212.1">
    <property type="nucleotide sequence ID" value="XM_033533055.1"/>
</dbReference>
<feature type="signal peptide" evidence="2">
    <location>
        <begin position="1"/>
        <end position="23"/>
    </location>
</feature>
<dbReference type="Proteomes" id="UP000799778">
    <property type="component" value="Unassembled WGS sequence"/>
</dbReference>
<accession>A0A6A5XDD4</accession>
<evidence type="ECO:0000313" key="4">
    <source>
        <dbReference type="Proteomes" id="UP000799778"/>
    </source>
</evidence>
<organism evidence="3 4">
    <name type="scientific">Aaosphaeria arxii CBS 175.79</name>
    <dbReference type="NCBI Taxonomy" id="1450172"/>
    <lineage>
        <taxon>Eukaryota</taxon>
        <taxon>Fungi</taxon>
        <taxon>Dikarya</taxon>
        <taxon>Ascomycota</taxon>
        <taxon>Pezizomycotina</taxon>
        <taxon>Dothideomycetes</taxon>
        <taxon>Pleosporomycetidae</taxon>
        <taxon>Pleosporales</taxon>
        <taxon>Pleosporales incertae sedis</taxon>
        <taxon>Aaosphaeria</taxon>
    </lineage>
</organism>
<evidence type="ECO:0000256" key="1">
    <source>
        <dbReference type="SAM" id="MobiDB-lite"/>
    </source>
</evidence>
<reference evidence="3" key="1">
    <citation type="journal article" date="2020" name="Stud. Mycol.">
        <title>101 Dothideomycetes genomes: a test case for predicting lifestyles and emergence of pathogens.</title>
        <authorList>
            <person name="Haridas S."/>
            <person name="Albert R."/>
            <person name="Binder M."/>
            <person name="Bloem J."/>
            <person name="Labutti K."/>
            <person name="Salamov A."/>
            <person name="Andreopoulos B."/>
            <person name="Baker S."/>
            <person name="Barry K."/>
            <person name="Bills G."/>
            <person name="Bluhm B."/>
            <person name="Cannon C."/>
            <person name="Castanera R."/>
            <person name="Culley D."/>
            <person name="Daum C."/>
            <person name="Ezra D."/>
            <person name="Gonzalez J."/>
            <person name="Henrissat B."/>
            <person name="Kuo A."/>
            <person name="Liang C."/>
            <person name="Lipzen A."/>
            <person name="Lutzoni F."/>
            <person name="Magnuson J."/>
            <person name="Mondo S."/>
            <person name="Nolan M."/>
            <person name="Ohm R."/>
            <person name="Pangilinan J."/>
            <person name="Park H.-J."/>
            <person name="Ramirez L."/>
            <person name="Alfaro M."/>
            <person name="Sun H."/>
            <person name="Tritt A."/>
            <person name="Yoshinaga Y."/>
            <person name="Zwiers L.-H."/>
            <person name="Turgeon B."/>
            <person name="Goodwin S."/>
            <person name="Spatafora J."/>
            <person name="Crous P."/>
            <person name="Grigoriev I."/>
        </authorList>
    </citation>
    <scope>NUCLEOTIDE SEQUENCE</scope>
    <source>
        <strain evidence="3">CBS 175.79</strain>
    </source>
</reference>
<sequence>MLKLFCIIIVFSFLSFWIPEGRGTLMLSRIEGRCICRFCFGNKSGGHSITPGQMMAPGGINCSVDYGIIDDAEKHFIRTSPLLISVTRNWDCSLEAVENCEIASQIMFLGPLKIASTCHTYHRHHRRPHKVFSHVNARPTLTASILKRPSRPPPPPNHHPTNPSFHPTTKRDI</sequence>
<proteinExistence type="predicted"/>
<gene>
    <name evidence="3" type="ORF">BU24DRAFT_47895</name>
</gene>
<evidence type="ECO:0000313" key="3">
    <source>
        <dbReference type="EMBL" id="KAF2010873.1"/>
    </source>
</evidence>
<dbReference type="AlphaFoldDB" id="A0A6A5XDD4"/>
<keyword evidence="4" id="KW-1185">Reference proteome</keyword>
<keyword evidence="2" id="KW-0732">Signal</keyword>
<evidence type="ECO:0008006" key="5">
    <source>
        <dbReference type="Google" id="ProtNLM"/>
    </source>
</evidence>
<feature type="chain" id="PRO_5025642918" description="Killer toxin Kp4 domain-containing protein" evidence="2">
    <location>
        <begin position="24"/>
        <end position="173"/>
    </location>
</feature>
<name>A0A6A5XDD4_9PLEO</name>
<feature type="region of interest" description="Disordered" evidence="1">
    <location>
        <begin position="145"/>
        <end position="173"/>
    </location>
</feature>
<dbReference type="GeneID" id="54290452"/>
<dbReference type="EMBL" id="ML978075">
    <property type="protein sequence ID" value="KAF2010873.1"/>
    <property type="molecule type" value="Genomic_DNA"/>
</dbReference>